<dbReference type="PANTHER" id="PTHR30558">
    <property type="entry name" value="EXBD MEMBRANE COMPONENT OF PMF-DRIVEN MACROMOLECULE IMPORT SYSTEM"/>
    <property type="match status" value="1"/>
</dbReference>
<dbReference type="EMBL" id="UOGL01000245">
    <property type="protein sequence ID" value="VAX38690.1"/>
    <property type="molecule type" value="Genomic_DNA"/>
</dbReference>
<evidence type="ECO:0000256" key="6">
    <source>
        <dbReference type="SAM" id="Phobius"/>
    </source>
</evidence>
<dbReference type="GO" id="GO:0022857">
    <property type="term" value="F:transmembrane transporter activity"/>
    <property type="evidence" value="ECO:0007669"/>
    <property type="project" value="InterPro"/>
</dbReference>
<sequence>MRIPLRNRSRSLRFNITPLIDIVFLLIIFFLVASHFTRNETVEAVELATAKNTDPNKQESPRKLVITITPDEQYHVAGKIVSMQQIEIILMTRNDNTGSSNILPVGEDQYEVRIRTDKHVPYRLVEPIILASARAGISNIKFPVIQE</sequence>
<feature type="transmembrane region" description="Helical" evidence="6">
    <location>
        <begin position="12"/>
        <end position="33"/>
    </location>
</feature>
<keyword evidence="5 6" id="KW-0472">Membrane</keyword>
<keyword evidence="3 6" id="KW-0812">Transmembrane</keyword>
<name>A0A3B1DU73_9ZZZZ</name>
<dbReference type="Pfam" id="PF02472">
    <property type="entry name" value="ExbD"/>
    <property type="match status" value="1"/>
</dbReference>
<evidence type="ECO:0000313" key="7">
    <source>
        <dbReference type="EMBL" id="VAX38690.1"/>
    </source>
</evidence>
<protein>
    <submittedName>
        <fullName evidence="7">Biopolymer transport protein ExbD/TolR</fullName>
    </submittedName>
</protein>
<keyword evidence="4 6" id="KW-1133">Transmembrane helix</keyword>
<reference evidence="7" key="1">
    <citation type="submission" date="2018-06" db="EMBL/GenBank/DDBJ databases">
        <authorList>
            <person name="Zhirakovskaya E."/>
        </authorList>
    </citation>
    <scope>NUCLEOTIDE SEQUENCE</scope>
</reference>
<dbReference type="AlphaFoldDB" id="A0A3B1DU73"/>
<evidence type="ECO:0000256" key="3">
    <source>
        <dbReference type="ARBA" id="ARBA00022692"/>
    </source>
</evidence>
<dbReference type="InterPro" id="IPR003400">
    <property type="entry name" value="ExbD"/>
</dbReference>
<comment type="subcellular location">
    <subcellularLocation>
        <location evidence="1">Cell membrane</location>
        <topology evidence="1">Single-pass membrane protein</topology>
    </subcellularLocation>
</comment>
<dbReference type="GO" id="GO:0005886">
    <property type="term" value="C:plasma membrane"/>
    <property type="evidence" value="ECO:0007669"/>
    <property type="project" value="UniProtKB-SubCell"/>
</dbReference>
<proteinExistence type="predicted"/>
<accession>A0A3B1DU73</accession>
<keyword evidence="2" id="KW-1003">Cell membrane</keyword>
<evidence type="ECO:0000256" key="1">
    <source>
        <dbReference type="ARBA" id="ARBA00004162"/>
    </source>
</evidence>
<dbReference type="PANTHER" id="PTHR30558:SF3">
    <property type="entry name" value="BIOPOLYMER TRANSPORT PROTEIN EXBD-RELATED"/>
    <property type="match status" value="1"/>
</dbReference>
<gene>
    <name evidence="7" type="ORF">MNBD_PLANCTO02-2209</name>
</gene>
<evidence type="ECO:0000256" key="5">
    <source>
        <dbReference type="ARBA" id="ARBA00023136"/>
    </source>
</evidence>
<evidence type="ECO:0000256" key="2">
    <source>
        <dbReference type="ARBA" id="ARBA00022475"/>
    </source>
</evidence>
<evidence type="ECO:0000256" key="4">
    <source>
        <dbReference type="ARBA" id="ARBA00022989"/>
    </source>
</evidence>
<organism evidence="7">
    <name type="scientific">hydrothermal vent metagenome</name>
    <dbReference type="NCBI Taxonomy" id="652676"/>
    <lineage>
        <taxon>unclassified sequences</taxon>
        <taxon>metagenomes</taxon>
        <taxon>ecological metagenomes</taxon>
    </lineage>
</organism>